<dbReference type="InterPro" id="IPR038019">
    <property type="entry name" value="PRib_AMP_CycHydrolase_sf"/>
</dbReference>
<dbReference type="InterPro" id="IPR021130">
    <property type="entry name" value="PRib-ATP_PPHydrolase-like"/>
</dbReference>
<evidence type="ECO:0000313" key="23">
    <source>
        <dbReference type="Proteomes" id="UP000886653"/>
    </source>
</evidence>
<dbReference type="GO" id="GO:0004636">
    <property type="term" value="F:phosphoribosyl-ATP diphosphatase activity"/>
    <property type="evidence" value="ECO:0007669"/>
    <property type="project" value="UniProtKB-UniRule"/>
</dbReference>
<dbReference type="GO" id="GO:0046872">
    <property type="term" value="F:metal ion binding"/>
    <property type="evidence" value="ECO:0007669"/>
    <property type="project" value="UniProtKB-KW"/>
</dbReference>
<dbReference type="Pfam" id="PF01503">
    <property type="entry name" value="PRA-PH"/>
    <property type="match status" value="1"/>
</dbReference>
<evidence type="ECO:0000256" key="15">
    <source>
        <dbReference type="ARBA" id="ARBA00023027"/>
    </source>
</evidence>
<keyword evidence="15 19" id="KW-0520">NAD</keyword>
<dbReference type="EC" id="1.1.1.23" evidence="19"/>
<dbReference type="PANTHER" id="PTHR21256:SF2">
    <property type="entry name" value="HISTIDINE BIOSYNTHESIS TRIFUNCTIONAL PROTEIN"/>
    <property type="match status" value="1"/>
</dbReference>
<keyword evidence="10 19" id="KW-0547">Nucleotide-binding</keyword>
<evidence type="ECO:0000256" key="20">
    <source>
        <dbReference type="SAM" id="MobiDB-lite"/>
    </source>
</evidence>
<evidence type="ECO:0000313" key="22">
    <source>
        <dbReference type="EMBL" id="KAG0141644.1"/>
    </source>
</evidence>
<organism evidence="22 23">
    <name type="scientific">Cronartium quercuum f. sp. fusiforme G11</name>
    <dbReference type="NCBI Taxonomy" id="708437"/>
    <lineage>
        <taxon>Eukaryota</taxon>
        <taxon>Fungi</taxon>
        <taxon>Dikarya</taxon>
        <taxon>Basidiomycota</taxon>
        <taxon>Pucciniomycotina</taxon>
        <taxon>Pucciniomycetes</taxon>
        <taxon>Pucciniales</taxon>
        <taxon>Coleosporiaceae</taxon>
        <taxon>Cronartium</taxon>
    </lineage>
</organism>
<evidence type="ECO:0000256" key="13">
    <source>
        <dbReference type="ARBA" id="ARBA00022840"/>
    </source>
</evidence>
<evidence type="ECO:0000256" key="19">
    <source>
        <dbReference type="PIRNR" id="PIRNR001257"/>
    </source>
</evidence>
<dbReference type="Proteomes" id="UP000886653">
    <property type="component" value="Unassembled WGS sequence"/>
</dbReference>
<dbReference type="GO" id="GO:0005829">
    <property type="term" value="C:cytosol"/>
    <property type="evidence" value="ECO:0007669"/>
    <property type="project" value="TreeGrafter"/>
</dbReference>
<comment type="pathway">
    <text evidence="6">Amino-acid biosynthesis; L-histidine biosynthesis; L-histidine from 5-phospho-alpha-D-ribose 1-diphosphate: step 2/9.</text>
</comment>
<proteinExistence type="inferred from homology"/>
<dbReference type="GO" id="GO:0005524">
    <property type="term" value="F:ATP binding"/>
    <property type="evidence" value="ECO:0007669"/>
    <property type="project" value="UniProtKB-UniRule"/>
</dbReference>
<evidence type="ECO:0000256" key="16">
    <source>
        <dbReference type="ARBA" id="ARBA00023102"/>
    </source>
</evidence>
<evidence type="ECO:0000256" key="11">
    <source>
        <dbReference type="ARBA" id="ARBA00022801"/>
    </source>
</evidence>
<evidence type="ECO:0000256" key="9">
    <source>
        <dbReference type="ARBA" id="ARBA00022723"/>
    </source>
</evidence>
<dbReference type="CDD" id="cd11546">
    <property type="entry name" value="NTP-PPase_His4"/>
    <property type="match status" value="1"/>
</dbReference>
<evidence type="ECO:0000256" key="12">
    <source>
        <dbReference type="ARBA" id="ARBA00022833"/>
    </source>
</evidence>
<comment type="catalytic activity">
    <reaction evidence="2 19">
        <text>1-(5-phospho-beta-D-ribosyl)-ATP + H2O = 1-(5-phospho-beta-D-ribosyl)-5'-AMP + diphosphate + H(+)</text>
        <dbReference type="Rhea" id="RHEA:22828"/>
        <dbReference type="ChEBI" id="CHEBI:15377"/>
        <dbReference type="ChEBI" id="CHEBI:15378"/>
        <dbReference type="ChEBI" id="CHEBI:33019"/>
        <dbReference type="ChEBI" id="CHEBI:59457"/>
        <dbReference type="ChEBI" id="CHEBI:73183"/>
        <dbReference type="EC" id="3.6.1.31"/>
    </reaction>
</comment>
<protein>
    <recommendedName>
        <fullName evidence="19">Histidine biosynthesis trifunctional protein</fullName>
    </recommendedName>
    <domain>
        <recommendedName>
            <fullName evidence="19">Phosphoribosyl-AMP cyclohydrolase</fullName>
            <ecNumber evidence="19">3.5.4.19</ecNumber>
        </recommendedName>
    </domain>
    <domain>
        <recommendedName>
            <fullName evidence="19">Phosphoribosyl-ATP pyrophosphohydrolase</fullName>
            <ecNumber evidence="19">3.6.1.31</ecNumber>
        </recommendedName>
    </domain>
    <domain>
        <recommendedName>
            <fullName evidence="19">Histidinol dehydrogenase</fullName>
            <shortName evidence="19">HDH</shortName>
            <ecNumber evidence="19">1.1.1.23</ecNumber>
        </recommendedName>
    </domain>
</protein>
<evidence type="ECO:0000256" key="7">
    <source>
        <dbReference type="ARBA" id="ARBA00008260"/>
    </source>
</evidence>
<comment type="caution">
    <text evidence="22">The sequence shown here is derived from an EMBL/GenBank/DDBJ whole genome shotgun (WGS) entry which is preliminary data.</text>
</comment>
<dbReference type="InterPro" id="IPR012131">
    <property type="entry name" value="Hstdl_DH"/>
</dbReference>
<dbReference type="EMBL" id="MU167377">
    <property type="protein sequence ID" value="KAG0141644.1"/>
    <property type="molecule type" value="Genomic_DNA"/>
</dbReference>
<evidence type="ECO:0000256" key="2">
    <source>
        <dbReference type="ARBA" id="ARBA00001460"/>
    </source>
</evidence>
<evidence type="ECO:0000256" key="6">
    <source>
        <dbReference type="ARBA" id="ARBA00005204"/>
    </source>
</evidence>
<dbReference type="PRINTS" id="PR00083">
    <property type="entry name" value="HOLDHDRGNASE"/>
</dbReference>
<dbReference type="GO" id="GO:0000105">
    <property type="term" value="P:L-histidine biosynthetic process"/>
    <property type="evidence" value="ECO:0007669"/>
    <property type="project" value="UniProtKB-UniRule"/>
</dbReference>
<name>A0A9P6N8P2_9BASI</name>
<keyword evidence="23" id="KW-1185">Reference proteome</keyword>
<keyword evidence="17" id="KW-0511">Multifunctional enzyme</keyword>
<dbReference type="SUPFAM" id="SSF101386">
    <property type="entry name" value="all-alpha NTP pyrophosphatases"/>
    <property type="match status" value="1"/>
</dbReference>
<dbReference type="Pfam" id="PF00815">
    <property type="entry name" value="Histidinol_dh"/>
    <property type="match status" value="1"/>
</dbReference>
<keyword evidence="11 19" id="KW-0378">Hydrolase</keyword>
<dbReference type="NCBIfam" id="TIGR00069">
    <property type="entry name" value="hisD"/>
    <property type="match status" value="1"/>
</dbReference>
<dbReference type="GO" id="GO:0004399">
    <property type="term" value="F:histidinol dehydrogenase activity"/>
    <property type="evidence" value="ECO:0007669"/>
    <property type="project" value="UniProtKB-UniRule"/>
</dbReference>
<dbReference type="CDD" id="cd06572">
    <property type="entry name" value="Histidinol_dh"/>
    <property type="match status" value="1"/>
</dbReference>
<sequence length="897" mass="97610">MAFAHLPYLPFLDSKAGLPPIEVIESLAVITPFLIPLSCAIELIGTLPKHLEFYVWDDYDATFDKNNLSSSEQRISEIIQILDFGTVKVFTNRDLELATLGVPPDRIVRIVDGVSNSSSVANGGVSGVMYILNEITVSKITSDPDFQGKPSERPKFLFDPQLSLSGLKKKMNLNTGSCAPIYVVPCASMTTADIDEIAALFVSTLRTDRPDGLFSTCVVSNSPTSTLLGQVYSSAESIKMSIKTCRATYYSRTRNQLWVKGETSGATQSVIRIRTDCDHDALEFCVVQKPLTGFCHTEEISCFGPLGGLQHLESVLFNRFKNSISGSYTNRLFNDEKLLKAKIMEEAEELCDAECFDDVKNEVADLFYFALCKCIAKGVTLQDIEQVLDKRSLKITRRRGDAKPKWEQKINGTSSTDVCAPNASKDSDNTPSYSTPTPKPILLSSTPNLSPKNPHLKCQIVDLAQVASSDRCKLLDRPLVDSKAMLARVKPIVDDIKASRDNGLLQAVKNFDRCISATLSDLAVRSPFQPESMNISVEAKQAIDIAYNNIHTFHAKQLEKERLPMVVETMKGVVCSRFARPIDRVGLYVPGGTAVLPSTALMLAIPAQVAGCPHISLATPPRSDGTISAEIMYIAKKCGVKEIVKAGGAHAIGAMAYGTESITKVDKIFGPGNQFVTTAKMLVASDIEAAIAIDMPAGPSEVLVIADESANPIFVAADLLSQAEHGPDSQVILLAVNLPDDRLSAIEVEIESQAMRLPRLSIIEQSIPKSLIIRVNSIEQAFDLSNDYAPEHLILHLPRASQYLPRIRNAGSVFLGGFSPESCGDYASGTNHSLPTTKFAKQFSGVSTLAFMKHITSQELSEDGLRRLGPTVIKLAELEGLEAHANAVRVRLSSSSY</sequence>
<evidence type="ECO:0000256" key="1">
    <source>
        <dbReference type="ARBA" id="ARBA00000024"/>
    </source>
</evidence>
<dbReference type="InterPro" id="IPR008179">
    <property type="entry name" value="HisE"/>
</dbReference>
<comment type="cofactor">
    <cofactor evidence="3">
        <name>Zn(2+)</name>
        <dbReference type="ChEBI" id="CHEBI:29105"/>
    </cofactor>
</comment>
<dbReference type="GO" id="GO:0004635">
    <property type="term" value="F:phosphoribosyl-AMP cyclohydrolase activity"/>
    <property type="evidence" value="ECO:0007669"/>
    <property type="project" value="UniProtKB-UniRule"/>
</dbReference>
<dbReference type="FunFam" id="1.20.5.1300:FF:000002">
    <property type="entry name" value="Histidinol dehydrogenase, chloroplastic"/>
    <property type="match status" value="1"/>
</dbReference>
<dbReference type="Pfam" id="PF01502">
    <property type="entry name" value="PRA-CH"/>
    <property type="match status" value="1"/>
</dbReference>
<keyword evidence="9" id="KW-0479">Metal-binding</keyword>
<dbReference type="AlphaFoldDB" id="A0A9P6N8P2"/>
<keyword evidence="14 19" id="KW-0560">Oxidoreductase</keyword>
<keyword evidence="16 19" id="KW-0368">Histidine biosynthesis</keyword>
<comment type="pathway">
    <text evidence="4">Amino-acid biosynthesis; L-histidine biosynthesis; L-histidine from 5-phospho-alpha-D-ribose 1-diphosphate: step 9/9.</text>
</comment>
<evidence type="ECO:0000256" key="4">
    <source>
        <dbReference type="ARBA" id="ARBA00004940"/>
    </source>
</evidence>
<dbReference type="InterPro" id="IPR002496">
    <property type="entry name" value="PRib_AMP_CycHydrolase_dom"/>
</dbReference>
<dbReference type="SUPFAM" id="SSF53720">
    <property type="entry name" value="ALDH-like"/>
    <property type="match status" value="1"/>
</dbReference>
<dbReference type="FunFam" id="3.40.50.1980:FF:000050">
    <property type="entry name" value="Histidine biosynthesis trifunctional protein"/>
    <property type="match status" value="1"/>
</dbReference>
<dbReference type="EC" id="3.6.1.31" evidence="19"/>
<dbReference type="HAMAP" id="MF_01024">
    <property type="entry name" value="HisD"/>
    <property type="match status" value="1"/>
</dbReference>
<dbReference type="Gene3D" id="1.20.5.1300">
    <property type="match status" value="1"/>
</dbReference>
<accession>A0A9P6N8P2</accession>
<dbReference type="PIRSF" id="PIRSF001257">
    <property type="entry name" value="His_trifunctional"/>
    <property type="match status" value="1"/>
</dbReference>
<dbReference type="FunFam" id="3.40.50.1980:FF:000001">
    <property type="entry name" value="Histidinol dehydrogenase"/>
    <property type="match status" value="1"/>
</dbReference>
<keyword evidence="13 19" id="KW-0067">ATP-binding</keyword>
<dbReference type="GO" id="GO:0051287">
    <property type="term" value="F:NAD binding"/>
    <property type="evidence" value="ECO:0007669"/>
    <property type="project" value="UniProtKB-UniRule"/>
</dbReference>
<dbReference type="Gene3D" id="1.10.287.1080">
    <property type="entry name" value="MazG-like"/>
    <property type="match status" value="1"/>
</dbReference>
<dbReference type="InterPro" id="IPR016298">
    <property type="entry name" value="Histidine_synth_trifunct"/>
</dbReference>
<gene>
    <name evidence="22" type="ORF">CROQUDRAFT_725529</name>
</gene>
<dbReference type="NCBIfam" id="TIGR03188">
    <property type="entry name" value="histidine_hisI"/>
    <property type="match status" value="1"/>
</dbReference>
<dbReference type="InterPro" id="IPR001692">
    <property type="entry name" value="Histidinol_DH_CS"/>
</dbReference>
<dbReference type="Gene3D" id="3.10.20.810">
    <property type="entry name" value="Phosphoribosyl-AMP cyclohydrolase"/>
    <property type="match status" value="1"/>
</dbReference>
<evidence type="ECO:0000259" key="21">
    <source>
        <dbReference type="Pfam" id="PF01502"/>
    </source>
</evidence>
<keyword evidence="12" id="KW-0862">Zinc</keyword>
<reference evidence="22" key="1">
    <citation type="submission" date="2013-11" db="EMBL/GenBank/DDBJ databases">
        <title>Genome sequence of the fusiform rust pathogen reveals effectors for host alternation and coevolution with pine.</title>
        <authorList>
            <consortium name="DOE Joint Genome Institute"/>
            <person name="Smith K."/>
            <person name="Pendleton A."/>
            <person name="Kubisiak T."/>
            <person name="Anderson C."/>
            <person name="Salamov A."/>
            <person name="Aerts A."/>
            <person name="Riley R."/>
            <person name="Clum A."/>
            <person name="Lindquist E."/>
            <person name="Ence D."/>
            <person name="Campbell M."/>
            <person name="Kronenberg Z."/>
            <person name="Feau N."/>
            <person name="Dhillon B."/>
            <person name="Hamelin R."/>
            <person name="Burleigh J."/>
            <person name="Smith J."/>
            <person name="Yandell M."/>
            <person name="Nelson C."/>
            <person name="Grigoriev I."/>
            <person name="Davis J."/>
        </authorList>
    </citation>
    <scope>NUCLEOTIDE SEQUENCE</scope>
    <source>
        <strain evidence="22">G11</strain>
    </source>
</reference>
<dbReference type="InterPro" id="IPR016161">
    <property type="entry name" value="Ald_DH/histidinol_DH"/>
</dbReference>
<dbReference type="EC" id="3.5.4.19" evidence="19"/>
<comment type="pathway">
    <text evidence="5">Amino-acid biosynthesis; L-histidine biosynthesis; L-histidine from 5-phospho-alpha-D-ribose 1-diphosphate: step 3/9.</text>
</comment>
<evidence type="ECO:0000256" key="18">
    <source>
        <dbReference type="ARBA" id="ARBA00049489"/>
    </source>
</evidence>
<keyword evidence="8 19" id="KW-0028">Amino-acid biosynthesis</keyword>
<evidence type="ECO:0000256" key="10">
    <source>
        <dbReference type="ARBA" id="ARBA00022741"/>
    </source>
</evidence>
<comment type="catalytic activity">
    <reaction evidence="1 19">
        <text>1-(5-phospho-beta-D-ribosyl)-5'-AMP + H2O = 1-(5-phospho-beta-D-ribosyl)-5-[(5-phospho-beta-D-ribosylamino)methylideneamino]imidazole-4-carboxamide</text>
        <dbReference type="Rhea" id="RHEA:20049"/>
        <dbReference type="ChEBI" id="CHEBI:15377"/>
        <dbReference type="ChEBI" id="CHEBI:58435"/>
        <dbReference type="ChEBI" id="CHEBI:59457"/>
        <dbReference type="EC" id="3.5.4.19"/>
    </reaction>
</comment>
<feature type="region of interest" description="Disordered" evidence="20">
    <location>
        <begin position="404"/>
        <end position="438"/>
    </location>
</feature>
<dbReference type="Gene3D" id="3.40.50.1980">
    <property type="entry name" value="Nitrogenase molybdenum iron protein domain"/>
    <property type="match status" value="2"/>
</dbReference>
<comment type="catalytic activity">
    <reaction evidence="18 19">
        <text>L-histidinol + 2 NAD(+) + H2O = L-histidine + 2 NADH + 3 H(+)</text>
        <dbReference type="Rhea" id="RHEA:20641"/>
        <dbReference type="ChEBI" id="CHEBI:15377"/>
        <dbReference type="ChEBI" id="CHEBI:15378"/>
        <dbReference type="ChEBI" id="CHEBI:57540"/>
        <dbReference type="ChEBI" id="CHEBI:57595"/>
        <dbReference type="ChEBI" id="CHEBI:57699"/>
        <dbReference type="ChEBI" id="CHEBI:57945"/>
        <dbReference type="EC" id="1.1.1.23"/>
    </reaction>
</comment>
<dbReference type="PANTHER" id="PTHR21256">
    <property type="entry name" value="HISTIDINOL DEHYDROGENASE HDH"/>
    <property type="match status" value="1"/>
</dbReference>
<dbReference type="PROSITE" id="PS00611">
    <property type="entry name" value="HISOL_DEHYDROGENASE"/>
    <property type="match status" value="1"/>
</dbReference>
<evidence type="ECO:0000256" key="17">
    <source>
        <dbReference type="ARBA" id="ARBA00023268"/>
    </source>
</evidence>
<evidence type="ECO:0000256" key="8">
    <source>
        <dbReference type="ARBA" id="ARBA00022605"/>
    </source>
</evidence>
<evidence type="ECO:0000256" key="3">
    <source>
        <dbReference type="ARBA" id="ARBA00001947"/>
    </source>
</evidence>
<dbReference type="SUPFAM" id="SSF141734">
    <property type="entry name" value="HisI-like"/>
    <property type="match status" value="1"/>
</dbReference>
<dbReference type="OrthoDB" id="1703565at2759"/>
<comment type="similarity">
    <text evidence="7 19">In the C-terminal section; belongs to the histidinol dehydrogenase family.</text>
</comment>
<feature type="domain" description="Phosphoribosyl-AMP cyclohydrolase" evidence="21">
    <location>
        <begin position="231"/>
        <end position="303"/>
    </location>
</feature>
<evidence type="ECO:0000256" key="5">
    <source>
        <dbReference type="ARBA" id="ARBA00005169"/>
    </source>
</evidence>
<evidence type="ECO:0000256" key="14">
    <source>
        <dbReference type="ARBA" id="ARBA00023002"/>
    </source>
</evidence>